<dbReference type="Gene3D" id="1.25.40.10">
    <property type="entry name" value="Tetratricopeptide repeat domain"/>
    <property type="match status" value="2"/>
</dbReference>
<organism evidence="7 8">
    <name type="scientific">Marixanthomonas ophiurae</name>
    <dbReference type="NCBI Taxonomy" id="387659"/>
    <lineage>
        <taxon>Bacteria</taxon>
        <taxon>Pseudomonadati</taxon>
        <taxon>Bacteroidota</taxon>
        <taxon>Flavobacteriia</taxon>
        <taxon>Flavobacteriales</taxon>
        <taxon>Flavobacteriaceae</taxon>
        <taxon>Marixanthomonas</taxon>
    </lineage>
</organism>
<comment type="caution">
    <text evidence="7">The sequence shown here is derived from an EMBL/GenBank/DDBJ whole genome shotgun (WGS) entry which is preliminary data.</text>
</comment>
<feature type="transmembrane region" description="Helical" evidence="4">
    <location>
        <begin position="390"/>
        <end position="410"/>
    </location>
</feature>
<evidence type="ECO:0000313" key="7">
    <source>
        <dbReference type="EMBL" id="RFN59082.1"/>
    </source>
</evidence>
<keyword evidence="4" id="KW-0472">Membrane</keyword>
<dbReference type="PANTHER" id="PTHR43280">
    <property type="entry name" value="ARAC-FAMILY TRANSCRIPTIONAL REGULATOR"/>
    <property type="match status" value="1"/>
</dbReference>
<dbReference type="OrthoDB" id="5295174at2"/>
<dbReference type="PROSITE" id="PS01124">
    <property type="entry name" value="HTH_ARAC_FAMILY_2"/>
    <property type="match status" value="1"/>
</dbReference>
<dbReference type="SUPFAM" id="SSF48452">
    <property type="entry name" value="TPR-like"/>
    <property type="match status" value="2"/>
</dbReference>
<dbReference type="GO" id="GO:0003700">
    <property type="term" value="F:DNA-binding transcription factor activity"/>
    <property type="evidence" value="ECO:0007669"/>
    <property type="project" value="InterPro"/>
</dbReference>
<dbReference type="RefSeq" id="WP_117158080.1">
    <property type="nucleotide sequence ID" value="NZ_QVID01000001.1"/>
</dbReference>
<dbReference type="Pfam" id="PF12833">
    <property type="entry name" value="HTH_18"/>
    <property type="match status" value="1"/>
</dbReference>
<dbReference type="Gene3D" id="1.10.10.60">
    <property type="entry name" value="Homeodomain-like"/>
    <property type="match status" value="2"/>
</dbReference>
<keyword evidence="1" id="KW-0805">Transcription regulation</keyword>
<evidence type="ECO:0000313" key="8">
    <source>
        <dbReference type="Proteomes" id="UP000261082"/>
    </source>
</evidence>
<feature type="chain" id="PRO_5017665334" evidence="5">
    <location>
        <begin position="20"/>
        <end position="571"/>
    </location>
</feature>
<dbReference type="AlphaFoldDB" id="A0A3E1QAC0"/>
<accession>A0A3E1QAC0</accession>
<evidence type="ECO:0000256" key="5">
    <source>
        <dbReference type="SAM" id="SignalP"/>
    </source>
</evidence>
<feature type="signal peptide" evidence="5">
    <location>
        <begin position="1"/>
        <end position="19"/>
    </location>
</feature>
<keyword evidence="3" id="KW-0804">Transcription</keyword>
<dbReference type="SMART" id="SM00342">
    <property type="entry name" value="HTH_ARAC"/>
    <property type="match status" value="1"/>
</dbReference>
<dbReference type="EMBL" id="QVID01000001">
    <property type="protein sequence ID" value="RFN59082.1"/>
    <property type="molecule type" value="Genomic_DNA"/>
</dbReference>
<dbReference type="Proteomes" id="UP000261082">
    <property type="component" value="Unassembled WGS sequence"/>
</dbReference>
<gene>
    <name evidence="7" type="ORF">DZ858_03110</name>
</gene>
<evidence type="ECO:0000256" key="1">
    <source>
        <dbReference type="ARBA" id="ARBA00023015"/>
    </source>
</evidence>
<dbReference type="SUPFAM" id="SSF46689">
    <property type="entry name" value="Homeodomain-like"/>
    <property type="match status" value="1"/>
</dbReference>
<sequence>MRYYLLLFFAITFVSSSFSQTEEELSQLSFDAIRDSIHKYEFSNMPKAIKASEAYILKGKREDDKTEEWLGMESVVLIYVNFRMYKEANEQSEKTLAFARENNLPKKEMRALTLLGDLQKIATTVDKQLYYYNELLKLAKAQNDEQYREIALNKIAGVQDLSGNTEKAITIRKKSLKYYQNKPLDSNFTQIKKNSAIVSLYGSLAFSHIKLEQIDSAKLYNEYVKQFQEKELDSCFLGFSYSIDAEIAYKEKKFETARKAYRKAYTICPSEYDLIQLNKAYAFGKIEVGAKNYHEAIRILQQGLDDYQVTAAEEGFMRDYYEKLAEAYKHTGDFERASYYFEKYLTTQAEFNKLKESAKESFIKKERAAFKEDFDALVTEKEKSQSKLNYLLLGGSIIILILLFLLLKFYRNKKANEAKFEALLAKIKAAEKPEDIIDTKDEELEEKNNTDIPEETKQQILNGLKKLEEKEYFLNQDCNSYNVAKKINTNTSYLSKVINSHFGKNFNTYINDLRINYTIVRLKDDVIFRSYSIQSIAEEVGYKSADSFTKYFKKDTGLNPSFYIKEIRNIA</sequence>
<keyword evidence="4" id="KW-0812">Transmembrane</keyword>
<keyword evidence="2" id="KW-0238">DNA-binding</keyword>
<reference evidence="7 8" key="1">
    <citation type="journal article" date="2007" name="Int. J. Syst. Evol. Microbiol.">
        <title>Marixanthomonas ophiurae gen. nov., sp. nov., a marine bacterium of the family Flavobacteriaceae isolated from a deep-sea brittle star.</title>
        <authorList>
            <person name="Romanenko L.A."/>
            <person name="Uchino M."/>
            <person name="Frolova G.M."/>
            <person name="Mikhailov V.V."/>
        </authorList>
    </citation>
    <scope>NUCLEOTIDE SEQUENCE [LARGE SCALE GENOMIC DNA]</scope>
    <source>
        <strain evidence="7 8">KMM 3046</strain>
    </source>
</reference>
<dbReference type="GO" id="GO:0043565">
    <property type="term" value="F:sequence-specific DNA binding"/>
    <property type="evidence" value="ECO:0007669"/>
    <property type="project" value="InterPro"/>
</dbReference>
<name>A0A3E1QAC0_9FLAO</name>
<dbReference type="InterPro" id="IPR009057">
    <property type="entry name" value="Homeodomain-like_sf"/>
</dbReference>
<dbReference type="InterPro" id="IPR011990">
    <property type="entry name" value="TPR-like_helical_dom_sf"/>
</dbReference>
<evidence type="ECO:0000256" key="2">
    <source>
        <dbReference type="ARBA" id="ARBA00023125"/>
    </source>
</evidence>
<keyword evidence="4" id="KW-1133">Transmembrane helix</keyword>
<dbReference type="SMART" id="SM00028">
    <property type="entry name" value="TPR"/>
    <property type="match status" value="3"/>
</dbReference>
<feature type="domain" description="HTH araC/xylS-type" evidence="6">
    <location>
        <begin position="482"/>
        <end position="566"/>
    </location>
</feature>
<protein>
    <submittedName>
        <fullName evidence="7">AraC family transcriptional regulator</fullName>
    </submittedName>
</protein>
<evidence type="ECO:0000256" key="3">
    <source>
        <dbReference type="ARBA" id="ARBA00023163"/>
    </source>
</evidence>
<proteinExistence type="predicted"/>
<dbReference type="InterPro" id="IPR019734">
    <property type="entry name" value="TPR_rpt"/>
</dbReference>
<keyword evidence="5" id="KW-0732">Signal</keyword>
<evidence type="ECO:0000256" key="4">
    <source>
        <dbReference type="SAM" id="Phobius"/>
    </source>
</evidence>
<dbReference type="PANTHER" id="PTHR43280:SF29">
    <property type="entry name" value="ARAC-FAMILY TRANSCRIPTIONAL REGULATOR"/>
    <property type="match status" value="1"/>
</dbReference>
<evidence type="ECO:0000259" key="6">
    <source>
        <dbReference type="PROSITE" id="PS01124"/>
    </source>
</evidence>
<dbReference type="InterPro" id="IPR018060">
    <property type="entry name" value="HTH_AraC"/>
</dbReference>
<keyword evidence="8" id="KW-1185">Reference proteome</keyword>